<dbReference type="STRING" id="351671.XDD1_0393"/>
<keyword evidence="1" id="KW-0479">Metal-binding</keyword>
<keyword evidence="6" id="KW-1185">Reference proteome</keyword>
<accession>A0A068QNE8</accession>
<evidence type="ECO:0000259" key="2">
    <source>
        <dbReference type="PROSITE" id="PS51471"/>
    </source>
</evidence>
<dbReference type="OrthoDB" id="6532393at2"/>
<dbReference type="KEGG" id="xdo:XDD1_0393"/>
<dbReference type="InterPro" id="IPR005123">
    <property type="entry name" value="Oxoglu/Fe-dep_dioxygenase_dom"/>
</dbReference>
<evidence type="ECO:0000313" key="3">
    <source>
        <dbReference type="EMBL" id="CDG16096.1"/>
    </source>
</evidence>
<dbReference type="PROSITE" id="PS51471">
    <property type="entry name" value="FE2OG_OXY"/>
    <property type="match status" value="1"/>
</dbReference>
<dbReference type="Gene3D" id="2.60.120.620">
    <property type="entry name" value="q2cbj1_9rhob like domain"/>
    <property type="match status" value="1"/>
</dbReference>
<dbReference type="RefSeq" id="WP_052705625.1">
    <property type="nucleotide sequence ID" value="NZ_CAWMED010000001.1"/>
</dbReference>
<name>A0A068QNE8_9GAMM</name>
<dbReference type="GO" id="GO:0016491">
    <property type="term" value="F:oxidoreductase activity"/>
    <property type="evidence" value="ECO:0007669"/>
    <property type="project" value="UniProtKB-KW"/>
</dbReference>
<sequence>MNKVIEVDVNSLTDNHLRALCIGDILAIRIPNFVQTEVIERAKEKLFFHQEKGALGHAQEFTRLGIAYAEIETDEVRQEYHQQAIKNIQRTRDIFGVLVSPIDSFRMLLDDIWPEGARLLSVKRQKCFVGVCRYLTPNIDLEPHIDSLEWTLPPNADWILQYQLSANIYMQVPDNGGELEIWNIQPSALEYGRLKGKRHYGINRHDMPSPDLVIKPKIRDLIILNPRFIHAVRPVKEQDRITLSSFIGVISENDPLVYWS</sequence>
<dbReference type="HOGENOM" id="CLU_072365_0_0_6"/>
<comment type="similarity">
    <text evidence="1">Belongs to the iron/ascorbate-dependent oxidoreductase family.</text>
</comment>
<keyword evidence="1" id="KW-0408">Iron</keyword>
<proteinExistence type="inferred from homology"/>
<dbReference type="Proteomes" id="UP000032721">
    <property type="component" value="Chromosome"/>
</dbReference>
<feature type="domain" description="Fe2OG dioxygenase" evidence="2">
    <location>
        <begin position="123"/>
        <end position="249"/>
    </location>
</feature>
<dbReference type="AlphaFoldDB" id="A0A068QNE8"/>
<dbReference type="EMBL" id="VNHN01000069">
    <property type="protein sequence ID" value="TYO99754.1"/>
    <property type="molecule type" value="Genomic_DNA"/>
</dbReference>
<evidence type="ECO:0000256" key="1">
    <source>
        <dbReference type="RuleBase" id="RU003682"/>
    </source>
</evidence>
<reference evidence="4 6" key="2">
    <citation type="submission" date="2019-07" db="EMBL/GenBank/DDBJ databases">
        <title>Genomic Encyclopedia of Type Strains, Phase I: the one thousand microbial genomes (KMG-I) project.</title>
        <authorList>
            <person name="Kyrpides N."/>
        </authorList>
    </citation>
    <scope>NUCLEOTIDE SEQUENCE [LARGE SCALE GENOMIC DNA]</scope>
    <source>
        <strain evidence="4 6">DSM 17909</strain>
    </source>
</reference>
<evidence type="ECO:0000313" key="5">
    <source>
        <dbReference type="Proteomes" id="UP000032721"/>
    </source>
</evidence>
<dbReference type="InterPro" id="IPR055091">
    <property type="entry name" value="WelO5-like"/>
</dbReference>
<reference evidence="3 5" key="1">
    <citation type="submission" date="2013-07" db="EMBL/GenBank/DDBJ databases">
        <authorList>
            <person name="Genoscope - CEA"/>
        </authorList>
    </citation>
    <scope>NUCLEOTIDE SEQUENCE [LARGE SCALE GENOMIC DNA]</scope>
    <source>
        <strain evidence="3">FRM16</strain>
        <strain evidence="5">FRM16 / DSM 17909</strain>
    </source>
</reference>
<keyword evidence="1" id="KW-0560">Oxidoreductase</keyword>
<protein>
    <submittedName>
        <fullName evidence="4">2-oxoglutarate-Fe(II)-dependent oxygenase superfamily protein</fullName>
    </submittedName>
    <submittedName>
        <fullName evidence="3">Prolyl 4-hydroxylase, alpha subunit</fullName>
    </submittedName>
</protein>
<dbReference type="GO" id="GO:0046872">
    <property type="term" value="F:metal ion binding"/>
    <property type="evidence" value="ECO:0007669"/>
    <property type="project" value="UniProtKB-KW"/>
</dbReference>
<dbReference type="Proteomes" id="UP000324170">
    <property type="component" value="Unassembled WGS sequence"/>
</dbReference>
<evidence type="ECO:0000313" key="4">
    <source>
        <dbReference type="EMBL" id="TYO99754.1"/>
    </source>
</evidence>
<dbReference type="EMBL" id="FO704550">
    <property type="protein sequence ID" value="CDG16096.1"/>
    <property type="molecule type" value="Genomic_DNA"/>
</dbReference>
<organism evidence="3 5">
    <name type="scientific">Xenorhabdus doucetiae</name>
    <dbReference type="NCBI Taxonomy" id="351671"/>
    <lineage>
        <taxon>Bacteria</taxon>
        <taxon>Pseudomonadati</taxon>
        <taxon>Pseudomonadota</taxon>
        <taxon>Gammaproteobacteria</taxon>
        <taxon>Enterobacterales</taxon>
        <taxon>Morganellaceae</taxon>
        <taxon>Xenorhabdus</taxon>
    </lineage>
</organism>
<gene>
    <name evidence="4" type="ORF">LY16_03119</name>
    <name evidence="3" type="ORF">XDD1_0393</name>
</gene>
<dbReference type="Pfam" id="PF22814">
    <property type="entry name" value="WelO5"/>
    <property type="match status" value="1"/>
</dbReference>
<evidence type="ECO:0000313" key="6">
    <source>
        <dbReference type="Proteomes" id="UP000324170"/>
    </source>
</evidence>